<evidence type="ECO:0000256" key="5">
    <source>
        <dbReference type="ARBA" id="ARBA00022989"/>
    </source>
</evidence>
<dbReference type="RefSeq" id="WP_369226089.1">
    <property type="nucleotide sequence ID" value="NZ_CP163441.1"/>
</dbReference>
<evidence type="ECO:0000256" key="4">
    <source>
        <dbReference type="ARBA" id="ARBA00022692"/>
    </source>
</evidence>
<feature type="signal peptide" evidence="7">
    <location>
        <begin position="1"/>
        <end position="27"/>
    </location>
</feature>
<evidence type="ECO:0000256" key="7">
    <source>
        <dbReference type="SAM" id="SignalP"/>
    </source>
</evidence>
<sequence length="127" mass="13377">MQANAMKSRTSRAYVKSALLAGASAVAALSLTGCGLFGDSWDVKLEVTGTGSVNVDYNFSGETVPKHDTGKQLPWTKTQNVGYGFNSVSVSDAAPGTVCRIYVDGKLKDEKKPDAKGNLSCNVNVQN</sequence>
<dbReference type="PROSITE" id="PS51257">
    <property type="entry name" value="PROKAR_LIPOPROTEIN"/>
    <property type="match status" value="1"/>
</dbReference>
<proteinExistence type="inferred from homology"/>
<accession>A0AB39QX47</accession>
<dbReference type="AlphaFoldDB" id="A0AB39QX47"/>
<keyword evidence="4" id="KW-0812">Transmembrane</keyword>
<dbReference type="InterPro" id="IPR038468">
    <property type="entry name" value="MmpS_C"/>
</dbReference>
<keyword evidence="7" id="KW-0732">Signal</keyword>
<gene>
    <name evidence="8" type="ORF">AB5J52_35240</name>
</gene>
<dbReference type="EMBL" id="CP163441">
    <property type="protein sequence ID" value="XDQ47102.1"/>
    <property type="molecule type" value="Genomic_DNA"/>
</dbReference>
<evidence type="ECO:0000256" key="2">
    <source>
        <dbReference type="ARBA" id="ARBA00007531"/>
    </source>
</evidence>
<dbReference type="InterPro" id="IPR008693">
    <property type="entry name" value="MmpS"/>
</dbReference>
<evidence type="ECO:0000256" key="1">
    <source>
        <dbReference type="ARBA" id="ARBA00004236"/>
    </source>
</evidence>
<evidence type="ECO:0000256" key="6">
    <source>
        <dbReference type="ARBA" id="ARBA00023136"/>
    </source>
</evidence>
<reference evidence="8" key="1">
    <citation type="submission" date="2024-07" db="EMBL/GenBank/DDBJ databases">
        <authorList>
            <person name="Yu S.T."/>
        </authorList>
    </citation>
    <scope>NUCLEOTIDE SEQUENCE</scope>
    <source>
        <strain evidence="8">R39</strain>
    </source>
</reference>
<dbReference type="Pfam" id="PF05423">
    <property type="entry name" value="Mycobact_memb"/>
    <property type="match status" value="1"/>
</dbReference>
<organism evidence="8">
    <name type="scientific">Streptomyces sp. R39</name>
    <dbReference type="NCBI Taxonomy" id="3238631"/>
    <lineage>
        <taxon>Bacteria</taxon>
        <taxon>Bacillati</taxon>
        <taxon>Actinomycetota</taxon>
        <taxon>Actinomycetes</taxon>
        <taxon>Kitasatosporales</taxon>
        <taxon>Streptomycetaceae</taxon>
        <taxon>Streptomyces</taxon>
    </lineage>
</organism>
<protein>
    <submittedName>
        <fullName evidence="8">MmpS family transport accessory protein</fullName>
    </submittedName>
</protein>
<dbReference type="Gene3D" id="2.60.40.2880">
    <property type="entry name" value="MmpS1-5, C-terminal soluble domain"/>
    <property type="match status" value="1"/>
</dbReference>
<keyword evidence="3" id="KW-1003">Cell membrane</keyword>
<name>A0AB39QX47_9ACTN</name>
<feature type="chain" id="PRO_5044320031" evidence="7">
    <location>
        <begin position="28"/>
        <end position="127"/>
    </location>
</feature>
<evidence type="ECO:0000313" key="8">
    <source>
        <dbReference type="EMBL" id="XDQ47102.1"/>
    </source>
</evidence>
<comment type="similarity">
    <text evidence="2">Belongs to the MmpS family.</text>
</comment>
<dbReference type="GO" id="GO:0005886">
    <property type="term" value="C:plasma membrane"/>
    <property type="evidence" value="ECO:0007669"/>
    <property type="project" value="UniProtKB-SubCell"/>
</dbReference>
<comment type="subcellular location">
    <subcellularLocation>
        <location evidence="1">Cell membrane</location>
    </subcellularLocation>
</comment>
<keyword evidence="5" id="KW-1133">Transmembrane helix</keyword>
<evidence type="ECO:0000256" key="3">
    <source>
        <dbReference type="ARBA" id="ARBA00022475"/>
    </source>
</evidence>
<keyword evidence="6" id="KW-0472">Membrane</keyword>